<name>B4FGR3_MAIZE</name>
<accession>B4FGR3</accession>
<dbReference type="HOGENOM" id="CLU_2295772_0_0_1"/>
<dbReference type="EMBL" id="EU975963">
    <property type="protein sequence ID" value="ACG48081.1"/>
    <property type="molecule type" value="mRNA"/>
</dbReference>
<keyword evidence="1" id="KW-1133">Transmembrane helix</keyword>
<proteinExistence type="evidence at transcript level"/>
<reference evidence="2" key="2">
    <citation type="journal article" date="2009" name="PLoS Genet.">
        <title>Sequencing, mapping, and analysis of 27,455 maize full-length cDNAs.</title>
        <authorList>
            <person name="Soderlund C."/>
            <person name="Descour A."/>
            <person name="Kudrna D."/>
            <person name="Bomhoff M."/>
            <person name="Boyd L."/>
            <person name="Currie J."/>
            <person name="Angelova A."/>
            <person name="Collura K."/>
            <person name="Wissotski M."/>
            <person name="Ashley E."/>
            <person name="Morrow D."/>
            <person name="Fernandes J."/>
            <person name="Walbot V."/>
            <person name="Yu Y."/>
        </authorList>
    </citation>
    <scope>NUCLEOTIDE SEQUENCE</scope>
    <source>
        <strain evidence="2">B73</strain>
    </source>
</reference>
<protein>
    <submittedName>
        <fullName evidence="2">Uncharacterized protein</fullName>
    </submittedName>
</protein>
<evidence type="ECO:0000313" key="2">
    <source>
        <dbReference type="EMBL" id="ACF81306.1"/>
    </source>
</evidence>
<organism evidence="2">
    <name type="scientific">Zea mays</name>
    <name type="common">Maize</name>
    <dbReference type="NCBI Taxonomy" id="4577"/>
    <lineage>
        <taxon>Eukaryota</taxon>
        <taxon>Viridiplantae</taxon>
        <taxon>Streptophyta</taxon>
        <taxon>Embryophyta</taxon>
        <taxon>Tracheophyta</taxon>
        <taxon>Spermatophyta</taxon>
        <taxon>Magnoliopsida</taxon>
        <taxon>Liliopsida</taxon>
        <taxon>Poales</taxon>
        <taxon>Poaceae</taxon>
        <taxon>PACMAD clade</taxon>
        <taxon>Panicoideae</taxon>
        <taxon>Andropogonodae</taxon>
        <taxon>Andropogoneae</taxon>
        <taxon>Tripsacinae</taxon>
        <taxon>Zea</taxon>
    </lineage>
</organism>
<sequence length="101" mass="10047">MGGRLGVAPATVYDLTPPLPSTWLPIAAAAGTGAKLLGVGVLAALVVGFSYGCSGGAHRAHAIFVVAVLHGLSSPKAPIELVVGVSVSLGFPPPIGFTRLY</sequence>
<evidence type="ECO:0000313" key="3">
    <source>
        <dbReference type="EMBL" id="ACG48081.1"/>
    </source>
</evidence>
<keyword evidence="1" id="KW-0812">Transmembrane</keyword>
<keyword evidence="1" id="KW-0472">Membrane</keyword>
<evidence type="ECO:0000256" key="1">
    <source>
        <dbReference type="SAM" id="Phobius"/>
    </source>
</evidence>
<dbReference type="AlphaFoldDB" id="B4FGR3"/>
<reference evidence="3" key="1">
    <citation type="journal article" date="2009" name="Plant Mol. Biol.">
        <title>Insights into corn genes derived from large-scale cDNA sequencing.</title>
        <authorList>
            <person name="Alexandrov N.N."/>
            <person name="Brover V.V."/>
            <person name="Freidin S."/>
            <person name="Troukhan M.E."/>
            <person name="Tatarinova T.V."/>
            <person name="Zhang H."/>
            <person name="Swaller T.J."/>
            <person name="Lu Y.P."/>
            <person name="Bouck J."/>
            <person name="Flavell R.B."/>
            <person name="Feldmann K.A."/>
        </authorList>
    </citation>
    <scope>NUCLEOTIDE SEQUENCE</scope>
</reference>
<dbReference type="EMBL" id="BT036301">
    <property type="protein sequence ID" value="ACF81306.1"/>
    <property type="molecule type" value="mRNA"/>
</dbReference>
<feature type="transmembrane region" description="Helical" evidence="1">
    <location>
        <begin position="23"/>
        <end position="49"/>
    </location>
</feature>